<evidence type="ECO:0000313" key="4">
    <source>
        <dbReference type="Proteomes" id="UP000186594"/>
    </source>
</evidence>
<evidence type="ECO:0000256" key="1">
    <source>
        <dbReference type="SAM" id="MobiDB-lite"/>
    </source>
</evidence>
<reference evidence="3 4" key="1">
    <citation type="submission" date="2016-04" db="EMBL/GenBank/DDBJ databases">
        <title>Evolutionary innovation and constraint leading to complex multicellularity in the Ascomycota.</title>
        <authorList>
            <person name="Cisse O."/>
            <person name="Nguyen A."/>
            <person name="Hewitt D.A."/>
            <person name="Jedd G."/>
            <person name="Stajich J.E."/>
        </authorList>
    </citation>
    <scope>NUCLEOTIDE SEQUENCE [LARGE SCALE GENOMIC DNA]</scope>
    <source>
        <strain evidence="3 4">DAH-3</strain>
    </source>
</reference>
<evidence type="ECO:0008006" key="5">
    <source>
        <dbReference type="Google" id="ProtNLM"/>
    </source>
</evidence>
<dbReference type="EMBL" id="LXFE01002865">
    <property type="protein sequence ID" value="OLL22733.1"/>
    <property type="molecule type" value="Genomic_DNA"/>
</dbReference>
<name>A0A1U7LJG4_NEOID</name>
<sequence length="136" mass="15541">MAETLVKRYWSYVDDGSYWIRSLVIVMLLCIVGLAIVASYTHANRRIRQGQPPLPYHSWLVAKKYRGLVYPAPQPNYQFNTFDPNATYGRPNQNGPTLEQELPPYSGQQLPVYEPPKAHLYPHSTGNTGRFQSPMS</sequence>
<dbReference type="OrthoDB" id="5400539at2759"/>
<evidence type="ECO:0000313" key="3">
    <source>
        <dbReference type="EMBL" id="OLL22733.1"/>
    </source>
</evidence>
<proteinExistence type="predicted"/>
<protein>
    <recommendedName>
        <fullName evidence="5">Protein RCR2</fullName>
    </recommendedName>
</protein>
<feature type="region of interest" description="Disordered" evidence="1">
    <location>
        <begin position="81"/>
        <end position="136"/>
    </location>
</feature>
<keyword evidence="4" id="KW-1185">Reference proteome</keyword>
<evidence type="ECO:0000256" key="2">
    <source>
        <dbReference type="SAM" id="Phobius"/>
    </source>
</evidence>
<feature type="transmembrane region" description="Helical" evidence="2">
    <location>
        <begin position="18"/>
        <end position="40"/>
    </location>
</feature>
<dbReference type="InterPro" id="IPR020999">
    <property type="entry name" value="Chitin_synth_reg_RCR"/>
</dbReference>
<dbReference type="AlphaFoldDB" id="A0A1U7LJG4"/>
<comment type="caution">
    <text evidence="3">The sequence shown here is derived from an EMBL/GenBank/DDBJ whole genome shotgun (WGS) entry which is preliminary data.</text>
</comment>
<keyword evidence="2" id="KW-0472">Membrane</keyword>
<accession>A0A1U7LJG4</accession>
<keyword evidence="2" id="KW-0812">Transmembrane</keyword>
<dbReference type="Pfam" id="PF12273">
    <property type="entry name" value="RCR"/>
    <property type="match status" value="1"/>
</dbReference>
<keyword evidence="2" id="KW-1133">Transmembrane helix</keyword>
<feature type="compositionally biased region" description="Polar residues" evidence="1">
    <location>
        <begin position="81"/>
        <end position="97"/>
    </location>
</feature>
<feature type="compositionally biased region" description="Polar residues" evidence="1">
    <location>
        <begin position="124"/>
        <end position="136"/>
    </location>
</feature>
<gene>
    <name evidence="3" type="ORF">NEOLI_002885</name>
</gene>
<organism evidence="3 4">
    <name type="scientific">Neolecta irregularis (strain DAH-3)</name>
    <dbReference type="NCBI Taxonomy" id="1198029"/>
    <lineage>
        <taxon>Eukaryota</taxon>
        <taxon>Fungi</taxon>
        <taxon>Dikarya</taxon>
        <taxon>Ascomycota</taxon>
        <taxon>Taphrinomycotina</taxon>
        <taxon>Neolectales</taxon>
        <taxon>Neolectaceae</taxon>
        <taxon>Neolecta</taxon>
    </lineage>
</organism>
<dbReference type="Proteomes" id="UP000186594">
    <property type="component" value="Unassembled WGS sequence"/>
</dbReference>